<feature type="compositionally biased region" description="Polar residues" evidence="12">
    <location>
        <begin position="1693"/>
        <end position="1714"/>
    </location>
</feature>
<feature type="region of interest" description="Disordered" evidence="12">
    <location>
        <begin position="1402"/>
        <end position="1429"/>
    </location>
</feature>
<evidence type="ECO:0000256" key="9">
    <source>
        <dbReference type="ARBA" id="ARBA00023136"/>
    </source>
</evidence>
<evidence type="ECO:0000256" key="1">
    <source>
        <dbReference type="ARBA" id="ARBA00004406"/>
    </source>
</evidence>
<evidence type="ECO:0000313" key="13">
    <source>
        <dbReference type="EMBL" id="KAL0269662.1"/>
    </source>
</evidence>
<keyword evidence="6" id="KW-0256">Endoplasmic reticulum</keyword>
<evidence type="ECO:0000256" key="5">
    <source>
        <dbReference type="ARBA" id="ARBA00022448"/>
    </source>
</evidence>
<dbReference type="PANTHER" id="PTHR13190:SF1">
    <property type="entry name" value="AUTOPHAGY-RELATED 2, ISOFORM A"/>
    <property type="match status" value="1"/>
</dbReference>
<comment type="similarity">
    <text evidence="3">Belongs to the ATG2 family.</text>
</comment>
<dbReference type="GO" id="GO:0034727">
    <property type="term" value="P:piecemeal microautophagy of the nucleus"/>
    <property type="evidence" value="ECO:0007669"/>
    <property type="project" value="TreeGrafter"/>
</dbReference>
<feature type="compositionally biased region" description="Polar residues" evidence="12">
    <location>
        <begin position="1402"/>
        <end position="1412"/>
    </location>
</feature>
<dbReference type="GO" id="GO:0005789">
    <property type="term" value="C:endoplasmic reticulum membrane"/>
    <property type="evidence" value="ECO:0007669"/>
    <property type="project" value="UniProtKB-SubCell"/>
</dbReference>
<protein>
    <recommendedName>
        <fullName evidence="4">Autophagy-related protein 2</fullName>
    </recommendedName>
</protein>
<keyword evidence="5" id="KW-0813">Transport</keyword>
<dbReference type="GO" id="GO:0034045">
    <property type="term" value="C:phagophore assembly site membrane"/>
    <property type="evidence" value="ECO:0007669"/>
    <property type="project" value="UniProtKB-SubCell"/>
</dbReference>
<dbReference type="GO" id="GO:0061908">
    <property type="term" value="C:phagophore"/>
    <property type="evidence" value="ECO:0007669"/>
    <property type="project" value="TreeGrafter"/>
</dbReference>
<dbReference type="EMBL" id="JARGDH010000004">
    <property type="protein sequence ID" value="KAL0269662.1"/>
    <property type="molecule type" value="Genomic_DNA"/>
</dbReference>
<evidence type="ECO:0000256" key="6">
    <source>
        <dbReference type="ARBA" id="ARBA00022824"/>
    </source>
</evidence>
<organism evidence="13">
    <name type="scientific">Menopon gallinae</name>
    <name type="common">poultry shaft louse</name>
    <dbReference type="NCBI Taxonomy" id="328185"/>
    <lineage>
        <taxon>Eukaryota</taxon>
        <taxon>Metazoa</taxon>
        <taxon>Ecdysozoa</taxon>
        <taxon>Arthropoda</taxon>
        <taxon>Hexapoda</taxon>
        <taxon>Insecta</taxon>
        <taxon>Pterygota</taxon>
        <taxon>Neoptera</taxon>
        <taxon>Paraneoptera</taxon>
        <taxon>Psocodea</taxon>
        <taxon>Troctomorpha</taxon>
        <taxon>Phthiraptera</taxon>
        <taxon>Amblycera</taxon>
        <taxon>Menoponidae</taxon>
        <taxon>Menopon</taxon>
    </lineage>
</organism>
<comment type="subcellular location">
    <subcellularLocation>
        <location evidence="1">Endoplasmic reticulum membrane</location>
        <topology evidence="1">Peripheral membrane protein</topology>
    </subcellularLocation>
    <subcellularLocation>
        <location evidence="2">Preautophagosomal structure membrane</location>
        <topology evidence="2">Peripheral membrane protein</topology>
    </subcellularLocation>
</comment>
<evidence type="ECO:0000256" key="3">
    <source>
        <dbReference type="ARBA" id="ARBA00009714"/>
    </source>
</evidence>
<feature type="compositionally biased region" description="Basic residues" evidence="12">
    <location>
        <begin position="1739"/>
        <end position="1749"/>
    </location>
</feature>
<reference evidence="13" key="1">
    <citation type="journal article" date="2024" name="Gigascience">
        <title>Chromosome-level genome of the poultry shaft louse Menopon gallinae provides insight into the host-switching and adaptive evolution of parasitic lice.</title>
        <authorList>
            <person name="Xu Y."/>
            <person name="Ma L."/>
            <person name="Liu S."/>
            <person name="Liang Y."/>
            <person name="Liu Q."/>
            <person name="He Z."/>
            <person name="Tian L."/>
            <person name="Duan Y."/>
            <person name="Cai W."/>
            <person name="Li H."/>
            <person name="Song F."/>
        </authorList>
    </citation>
    <scope>NUCLEOTIDE SEQUENCE</scope>
    <source>
        <strain evidence="13">Cailab_2023a</strain>
    </source>
</reference>
<keyword evidence="7" id="KW-0072">Autophagy</keyword>
<dbReference type="GO" id="GO:0000045">
    <property type="term" value="P:autophagosome assembly"/>
    <property type="evidence" value="ECO:0007669"/>
    <property type="project" value="TreeGrafter"/>
</dbReference>
<comment type="caution">
    <text evidence="13">The sequence shown here is derived from an EMBL/GenBank/DDBJ whole genome shotgun (WGS) entry which is preliminary data.</text>
</comment>
<gene>
    <name evidence="13" type="ORF">PYX00_007315</name>
</gene>
<name>A0AAW2HJC9_9NEOP</name>
<dbReference type="GO" id="GO:0006869">
    <property type="term" value="P:lipid transport"/>
    <property type="evidence" value="ECO:0007669"/>
    <property type="project" value="UniProtKB-KW"/>
</dbReference>
<evidence type="ECO:0000256" key="4">
    <source>
        <dbReference type="ARBA" id="ARBA00018070"/>
    </source>
</evidence>
<keyword evidence="8" id="KW-0445">Lipid transport</keyword>
<feature type="region of interest" description="Disordered" evidence="12">
    <location>
        <begin position="1686"/>
        <end position="1752"/>
    </location>
</feature>
<evidence type="ECO:0000256" key="10">
    <source>
        <dbReference type="ARBA" id="ARBA00024479"/>
    </source>
</evidence>
<feature type="region of interest" description="Disordered" evidence="12">
    <location>
        <begin position="1915"/>
        <end position="1940"/>
    </location>
</feature>
<evidence type="ECO:0000256" key="2">
    <source>
        <dbReference type="ARBA" id="ARBA00004623"/>
    </source>
</evidence>
<feature type="compositionally biased region" description="Basic residues" evidence="12">
    <location>
        <begin position="1924"/>
        <end position="1937"/>
    </location>
</feature>
<dbReference type="InterPro" id="IPR026849">
    <property type="entry name" value="ATG2"/>
</dbReference>
<sequence length="2031" mass="228830">MPWYSPWSDNITKRVCKYLLQRYLGQFLEEKLTLDQLNVDLYKGVGIISDVSLDVQALNEVAEQQNIPFEFIEGFVGEITVTIPWSSILNDATCIEVKGLTLTIKQKERCKTRVSMLESMWSSMSSSMQLAEECLKNEKEEGKEDETSSFEGIEHFAKTIDSILSRIKVKLLNTTIQLEEILYNGAFGVAFELDIKVMDYVDEAGLEPEQDIKQDYELPVFSTKKIYLEGVTVYASEFSASARQNAFENENLRETSPEEEYTDSVILGRLSGRQEVTIKFKQEGMSGPKIELELSLGAFTVFATPHQIHNLLDLINGVTTMVNNDSASQRKDHCPERKMEDSDYRKIEQELQMNLNPNVLQPRGLSDQGWANMSLDASDDEFSPFTNSKINSSVVSSATSLSGSVSSISSSKSSSYTASKPSAFRSKKSVHSASADLDSSSVVFHFHVLLSSLAIILLHDDILTASSDSNEMDVSKSSVEVMRRSAKDFFERLGHFAVVGYGHKDFAEAQELFSQACQRNHLRFLAAPVIIEGNETCTVNVSVIKGVCTAASLDIRECLYEKNEASGMSNVEYVELLRFSRQTGTSPKSMENAFESQPNLKVNFKLSSSTSRIEKSRKYSHPKSEFSFSLQPCELEVDITMIDRISALLNKEAFFGAKNNGKRDGTQMKNDQSHFQQAVENTVPNHSQLEFKVFSTFVIFKLRFPIPDFRPIHDMDKPLWWKRSVRSDILYLDVTDFTFHTLIKSQETIFKCETQFRDAVAKFREGDCEKSVPFLRASVDPNYETLTDYDETSAWPRLVMTIFPENRTCLEENDSYVGYYKSSHSSMGQQSLITTLENTTKKEHSPFSCKKVVHESDTPHSKASVSDQTEGEELVIPGDKAEIADFIDTASVNTRIKLDLFLPSASLVFPSKHMYEVLYNRISSDLLLWEPSAPVFRNYSNYSDFNWSVNDMINNFHLCKSGIQSDSDSESDSPDESFYSVQEQKLRYKKKQLLERHSLVGQSKVVLHMNIAQGLCDLYTPARDSQGSVIPGQHGQLYVSFDGGSLFLVSGYKGKADLDYLCVQVSSFSVFHNGLISDTLQKYTYVGSKVPTYLQQLVYSTDKCASVSHNNRINANSHSDMLTVSVRMERNGSSQTLKMFRVAAGIRNATLRHIVCKGQTSWFTQLIDFFDVDNYPIAGHEPCSILTEINVHLWNCCVDYRPLYLPIRSLLTVGNFNISSNMAAQTNSSTLRFIAEEAAFFISDKAGNKMKYTPPDIRRDYVCVGEIGLFELSLRLCEKSQPHPKVDLRASGNVAHVWTCADSAKALAELLMYFASDGDFTMNEPENEEFHRSKSSAKTEEEDLLIKTNDGEHPHVLSKSQVSLVIDLMEEAMKESKVETKAAEGIPKVIYFERDESTLTESYNTDNISLGSEQKRESPEPSPEFEERDDNWESEFCILEHEAGLGILPKKGLPEVRNLTGNPVRLVDNHFSVPLGKADLLRSPKHYPKPVLRYLLKEISVVWHMYGGSDFGNARSTKQVKIGHNAGSDSAVSYSKDVPGLRIECQRKHVENNIRWKERGGPRRRHDILMELQLNKIRFQHEVYPENTNEASRQVLLIQDMELRDRLATSPINKFLYQYTSEAKPKQSQAQMVTIKSVIMRSDPKLNAQECCLKVSLLPLRLNIDQDSVLFLYSFFNEISGDYREEADEETSPRTMNSPTVVQQTPVMSVNTKGNKSKEEGESNNLLIELDEENEAKSSKSKSKLKKKGLPVNNRSPSPPLFFKCFIFSPDVPVKLDYQGKRVDMTHGPLAGILMGLGQLNNSELKLRKISYKHGLLGFDKLVNFVLTEWTNDIKKNQLPSLLGGVGPMHSLVQLIQGIRDLFWLPIEQYQRDGRLVRGFQRGANSFTTSTAMACLELTSRVIQLIQSTAETAYDMVSPGPSVRSRRRGNGKRRRHSQPADIREGVANAYLVVKEGIGETAETIVRVASEEHEQKGVTGAVGGVLRQIPPTVVKPIILATEATNNVIGGMRSQLVPDARKEAVEKWRKQDL</sequence>
<accession>A0AAW2HJC9</accession>
<dbReference type="GO" id="GO:0061709">
    <property type="term" value="P:reticulophagy"/>
    <property type="evidence" value="ECO:0007669"/>
    <property type="project" value="TreeGrafter"/>
</dbReference>
<evidence type="ECO:0000256" key="7">
    <source>
        <dbReference type="ARBA" id="ARBA00023006"/>
    </source>
</evidence>
<dbReference type="Pfam" id="PF13329">
    <property type="entry name" value="ATG2_CAD"/>
    <property type="match status" value="2"/>
</dbReference>
<dbReference type="GO" id="GO:0043495">
    <property type="term" value="F:protein-membrane adaptor activity"/>
    <property type="evidence" value="ECO:0007669"/>
    <property type="project" value="TreeGrafter"/>
</dbReference>
<proteinExistence type="inferred from homology"/>
<dbReference type="PANTHER" id="PTHR13190">
    <property type="entry name" value="AUTOPHAGY-RELATED 2, ISOFORM A"/>
    <property type="match status" value="1"/>
</dbReference>
<dbReference type="GO" id="GO:0032266">
    <property type="term" value="F:phosphatidylinositol-3-phosphate binding"/>
    <property type="evidence" value="ECO:0007669"/>
    <property type="project" value="TreeGrafter"/>
</dbReference>
<comment type="catalytic activity">
    <reaction evidence="11">
        <text>a 1,2-diacyl-sn-glycero-3-phosphoethanolamine(in) = a 1,2-diacyl-sn-glycero-3-phosphoethanolamine(out)</text>
        <dbReference type="Rhea" id="RHEA:38895"/>
        <dbReference type="ChEBI" id="CHEBI:64612"/>
    </reaction>
</comment>
<evidence type="ECO:0000256" key="8">
    <source>
        <dbReference type="ARBA" id="ARBA00023055"/>
    </source>
</evidence>
<comment type="catalytic activity">
    <reaction evidence="10">
        <text>a 1,2-diacyl-sn-glycero-3-phospho-L-serine(in) = a 1,2-diacyl-sn-glycero-3-phospho-L-serine(out)</text>
        <dbReference type="Rhea" id="RHEA:38663"/>
        <dbReference type="ChEBI" id="CHEBI:57262"/>
    </reaction>
</comment>
<keyword evidence="9" id="KW-0472">Membrane</keyword>
<dbReference type="GO" id="GO:0061723">
    <property type="term" value="P:glycophagy"/>
    <property type="evidence" value="ECO:0007669"/>
    <property type="project" value="TreeGrafter"/>
</dbReference>
<dbReference type="GO" id="GO:0000422">
    <property type="term" value="P:autophagy of mitochondrion"/>
    <property type="evidence" value="ECO:0007669"/>
    <property type="project" value="TreeGrafter"/>
</dbReference>
<evidence type="ECO:0000256" key="12">
    <source>
        <dbReference type="SAM" id="MobiDB-lite"/>
    </source>
</evidence>
<evidence type="ECO:0000256" key="11">
    <source>
        <dbReference type="ARBA" id="ARBA00024615"/>
    </source>
</evidence>